<feature type="transmembrane region" description="Helical" evidence="10">
    <location>
        <begin position="169"/>
        <end position="188"/>
    </location>
</feature>
<keyword evidence="4" id="KW-0813">Transport</keyword>
<dbReference type="CDD" id="cd13143">
    <property type="entry name" value="MATE_MepA_like"/>
    <property type="match status" value="1"/>
</dbReference>
<name>A0A1M5RGI7_9FIRM</name>
<dbReference type="Pfam" id="PF01554">
    <property type="entry name" value="MatE"/>
    <property type="match status" value="2"/>
</dbReference>
<feature type="transmembrane region" description="Helical" evidence="10">
    <location>
        <begin position="194"/>
        <end position="215"/>
    </location>
</feature>
<dbReference type="InterPro" id="IPR002528">
    <property type="entry name" value="MATE_fam"/>
</dbReference>
<dbReference type="GO" id="GO:0005886">
    <property type="term" value="C:plasma membrane"/>
    <property type="evidence" value="ECO:0007669"/>
    <property type="project" value="UniProtKB-SubCell"/>
</dbReference>
<proteinExistence type="inferred from homology"/>
<dbReference type="GO" id="GO:0042910">
    <property type="term" value="F:xenobiotic transmembrane transporter activity"/>
    <property type="evidence" value="ECO:0007669"/>
    <property type="project" value="InterPro"/>
</dbReference>
<sequence>MERSKLLGEEKIEKLLLKFSIPAIVGMMVSALYNIVDRIYIGRSVGSLGIAGLTICYPIMIIIMAFGMLVGVGATSLISIRLGEQKRDEAEIILANGMVLLILISIIVSILGFTFLNPLLKLFGASNNTLPYAKQYLTIILMGTIFQTVGFGMNNFIRAEGNPKTAMMTMLIGAISNIILDPIFIFGFKLGVKGAAIATVLSQIISTIWVLSYFFSDKSHLKIHIANIKLQAPIVGKILAIGSAPFSMQVAASCVSALFNNQLSYYGGDIAISAMGIINSIVMLILMPIFGINQGAQPIIGYNYGAKKFDRVTKALKLAILAATTIVVIGFTATRVFPEQLISLFDKKDKELIKVGAQGMKIFLSMLPIIGFQIVSSNYFQAVGKPKQAMFLSLSRQVLVLIPSLIILPKFFKLKGIWMAGPVSDFISSILTGTFLFLELKKLKEKHKV</sequence>
<evidence type="ECO:0000256" key="6">
    <source>
        <dbReference type="ARBA" id="ARBA00022692"/>
    </source>
</evidence>
<feature type="transmembrane region" description="Helical" evidence="10">
    <location>
        <begin position="270"/>
        <end position="294"/>
    </location>
</feature>
<feature type="transmembrane region" description="Helical" evidence="10">
    <location>
        <begin position="48"/>
        <end position="80"/>
    </location>
</feature>
<evidence type="ECO:0000256" key="5">
    <source>
        <dbReference type="ARBA" id="ARBA00022475"/>
    </source>
</evidence>
<evidence type="ECO:0000256" key="3">
    <source>
        <dbReference type="ARBA" id="ARBA00022106"/>
    </source>
</evidence>
<keyword evidence="9" id="KW-0046">Antibiotic resistance</keyword>
<dbReference type="PANTHER" id="PTHR43823">
    <property type="entry name" value="SPORULATION PROTEIN YKVU"/>
    <property type="match status" value="1"/>
</dbReference>
<evidence type="ECO:0000256" key="4">
    <source>
        <dbReference type="ARBA" id="ARBA00022448"/>
    </source>
</evidence>
<evidence type="ECO:0000256" key="9">
    <source>
        <dbReference type="ARBA" id="ARBA00023251"/>
    </source>
</evidence>
<dbReference type="GO" id="GO:0015297">
    <property type="term" value="F:antiporter activity"/>
    <property type="evidence" value="ECO:0007669"/>
    <property type="project" value="InterPro"/>
</dbReference>
<feature type="transmembrane region" description="Helical" evidence="10">
    <location>
        <begin position="136"/>
        <end position="157"/>
    </location>
</feature>
<comment type="subcellular location">
    <subcellularLocation>
        <location evidence="1">Cell membrane</location>
        <topology evidence="1">Multi-pass membrane protein</topology>
    </subcellularLocation>
</comment>
<dbReference type="OrthoDB" id="9811110at2"/>
<dbReference type="NCBIfam" id="TIGR00797">
    <property type="entry name" value="matE"/>
    <property type="match status" value="1"/>
</dbReference>
<feature type="transmembrane region" description="Helical" evidence="10">
    <location>
        <begin position="92"/>
        <end position="116"/>
    </location>
</feature>
<feature type="transmembrane region" description="Helical" evidence="10">
    <location>
        <begin position="357"/>
        <end position="377"/>
    </location>
</feature>
<feature type="transmembrane region" description="Helical" evidence="10">
    <location>
        <begin position="235"/>
        <end position="258"/>
    </location>
</feature>
<accession>A0A1M5RGI7</accession>
<dbReference type="RefSeq" id="WP_073194681.1">
    <property type="nucleotide sequence ID" value="NZ_FQXO01000006.1"/>
</dbReference>
<dbReference type="InterPro" id="IPR051327">
    <property type="entry name" value="MATE_MepA_subfamily"/>
</dbReference>
<evidence type="ECO:0000256" key="7">
    <source>
        <dbReference type="ARBA" id="ARBA00022989"/>
    </source>
</evidence>
<protein>
    <recommendedName>
        <fullName evidence="3">Multidrug export protein MepA</fullName>
    </recommendedName>
</protein>
<feature type="transmembrane region" description="Helical" evidence="10">
    <location>
        <begin position="389"/>
        <end position="411"/>
    </location>
</feature>
<feature type="transmembrane region" description="Helical" evidence="10">
    <location>
        <begin position="417"/>
        <end position="438"/>
    </location>
</feature>
<evidence type="ECO:0000313" key="11">
    <source>
        <dbReference type="EMBL" id="SHH24883.1"/>
    </source>
</evidence>
<dbReference type="EMBL" id="FQXO01000006">
    <property type="protein sequence ID" value="SHH24883.1"/>
    <property type="molecule type" value="Genomic_DNA"/>
</dbReference>
<keyword evidence="6 10" id="KW-0812">Transmembrane</keyword>
<dbReference type="PIRSF" id="PIRSF006603">
    <property type="entry name" value="DinF"/>
    <property type="match status" value="1"/>
</dbReference>
<evidence type="ECO:0000256" key="1">
    <source>
        <dbReference type="ARBA" id="ARBA00004651"/>
    </source>
</evidence>
<dbReference type="AlphaFoldDB" id="A0A1M5RGI7"/>
<keyword evidence="5" id="KW-1003">Cell membrane</keyword>
<comment type="similarity">
    <text evidence="2">Belongs to the multi antimicrobial extrusion (MATE) (TC 2.A.66.1) family. MepA subfamily.</text>
</comment>
<gene>
    <name evidence="11" type="ORF">SAMN02745135_00188</name>
</gene>
<evidence type="ECO:0000256" key="10">
    <source>
        <dbReference type="SAM" id="Phobius"/>
    </source>
</evidence>
<dbReference type="PANTHER" id="PTHR43823:SF3">
    <property type="entry name" value="MULTIDRUG EXPORT PROTEIN MEPA"/>
    <property type="match status" value="1"/>
</dbReference>
<dbReference type="InterPro" id="IPR045070">
    <property type="entry name" value="MATE_MepA-like"/>
</dbReference>
<keyword evidence="12" id="KW-1185">Reference proteome</keyword>
<feature type="transmembrane region" description="Helical" evidence="10">
    <location>
        <begin position="15"/>
        <end position="36"/>
    </location>
</feature>
<feature type="transmembrane region" description="Helical" evidence="10">
    <location>
        <begin position="315"/>
        <end position="337"/>
    </location>
</feature>
<keyword evidence="8 10" id="KW-0472">Membrane</keyword>
<dbReference type="GO" id="GO:0046677">
    <property type="term" value="P:response to antibiotic"/>
    <property type="evidence" value="ECO:0007669"/>
    <property type="project" value="UniProtKB-KW"/>
</dbReference>
<evidence type="ECO:0000256" key="8">
    <source>
        <dbReference type="ARBA" id="ARBA00023136"/>
    </source>
</evidence>
<organism evidence="11 12">
    <name type="scientific">Caloranaerobacter azorensis DSM 13643</name>
    <dbReference type="NCBI Taxonomy" id="1121264"/>
    <lineage>
        <taxon>Bacteria</taxon>
        <taxon>Bacillati</taxon>
        <taxon>Bacillota</taxon>
        <taxon>Tissierellia</taxon>
        <taxon>Tissierellales</taxon>
        <taxon>Thermohalobacteraceae</taxon>
        <taxon>Caloranaerobacter</taxon>
    </lineage>
</organism>
<evidence type="ECO:0000256" key="2">
    <source>
        <dbReference type="ARBA" id="ARBA00008417"/>
    </source>
</evidence>
<evidence type="ECO:0000313" key="12">
    <source>
        <dbReference type="Proteomes" id="UP000183967"/>
    </source>
</evidence>
<reference evidence="12" key="1">
    <citation type="submission" date="2016-11" db="EMBL/GenBank/DDBJ databases">
        <authorList>
            <person name="Varghese N."/>
            <person name="Submissions S."/>
        </authorList>
    </citation>
    <scope>NUCLEOTIDE SEQUENCE [LARGE SCALE GENOMIC DNA]</scope>
    <source>
        <strain evidence="12">DSM 13643</strain>
    </source>
</reference>
<keyword evidence="7 10" id="KW-1133">Transmembrane helix</keyword>
<dbReference type="InterPro" id="IPR048279">
    <property type="entry name" value="MdtK-like"/>
</dbReference>
<dbReference type="Proteomes" id="UP000183967">
    <property type="component" value="Unassembled WGS sequence"/>
</dbReference>